<sequence length="112" mass="13364">MTFEEVYKVLYKKYDIVRFDCIDKTIKAKDYITIDTFDLFDLINGLKETYAPKIKMTFEQKDGLMQFLDESDFGFKTFWICFGSCSSLYKEFSEKELMQAWLHPELIEVSND</sequence>
<gene>
    <name evidence="1" type="ORF">GX453_00300</name>
</gene>
<proteinExistence type="predicted"/>
<evidence type="ECO:0000313" key="1">
    <source>
        <dbReference type="EMBL" id="NLH34474.1"/>
    </source>
</evidence>
<dbReference type="Proteomes" id="UP000559962">
    <property type="component" value="Unassembled WGS sequence"/>
</dbReference>
<protein>
    <submittedName>
        <fullName evidence="1">Uncharacterized protein</fullName>
    </submittedName>
</protein>
<organism evidence="1 2">
    <name type="scientific">Pseudolactococcus chungangensis</name>
    <dbReference type="NCBI Taxonomy" id="451457"/>
    <lineage>
        <taxon>Bacteria</taxon>
        <taxon>Bacillati</taxon>
        <taxon>Bacillota</taxon>
        <taxon>Bacilli</taxon>
        <taxon>Lactobacillales</taxon>
        <taxon>Streptococcaceae</taxon>
        <taxon>Pseudolactococcus</taxon>
    </lineage>
</organism>
<reference evidence="1 2" key="1">
    <citation type="journal article" date="2020" name="Biotechnol. Biofuels">
        <title>New insights from the biogas microbiome by comprehensive genome-resolved metagenomics of nearly 1600 species originating from multiple anaerobic digesters.</title>
        <authorList>
            <person name="Campanaro S."/>
            <person name="Treu L."/>
            <person name="Rodriguez-R L.M."/>
            <person name="Kovalovszki A."/>
            <person name="Ziels R.M."/>
            <person name="Maus I."/>
            <person name="Zhu X."/>
            <person name="Kougias P.G."/>
            <person name="Basile A."/>
            <person name="Luo G."/>
            <person name="Schluter A."/>
            <person name="Konstantinidis K.T."/>
            <person name="Angelidaki I."/>
        </authorList>
    </citation>
    <scope>NUCLEOTIDE SEQUENCE [LARGE SCALE GENOMIC DNA]</scope>
    <source>
        <strain evidence="1">AS27yjCOA_61</strain>
    </source>
</reference>
<dbReference type="AlphaFoldDB" id="A0A847J2V1"/>
<dbReference type="EMBL" id="JAAYVO010000005">
    <property type="protein sequence ID" value="NLH34474.1"/>
    <property type="molecule type" value="Genomic_DNA"/>
</dbReference>
<comment type="caution">
    <text evidence="1">The sequence shown here is derived from an EMBL/GenBank/DDBJ whole genome shotgun (WGS) entry which is preliminary data.</text>
</comment>
<name>A0A847J2V1_9LACT</name>
<accession>A0A847J2V1</accession>
<evidence type="ECO:0000313" key="2">
    <source>
        <dbReference type="Proteomes" id="UP000559962"/>
    </source>
</evidence>